<feature type="transmembrane region" description="Helical" evidence="7">
    <location>
        <begin position="603"/>
        <end position="630"/>
    </location>
</feature>
<dbReference type="EMBL" id="MVBO01000235">
    <property type="protein sequence ID" value="OZJ01801.1"/>
    <property type="molecule type" value="Genomic_DNA"/>
</dbReference>
<feature type="transmembrane region" description="Helical" evidence="7">
    <location>
        <begin position="126"/>
        <end position="146"/>
    </location>
</feature>
<proteinExistence type="predicted"/>
<dbReference type="GO" id="GO:0005509">
    <property type="term" value="F:calcium ion binding"/>
    <property type="evidence" value="ECO:0007669"/>
    <property type="project" value="InterPro"/>
</dbReference>
<dbReference type="InterPro" id="IPR006685">
    <property type="entry name" value="MscS_channel_2nd"/>
</dbReference>
<feature type="transmembrane region" description="Helical" evidence="7">
    <location>
        <begin position="572"/>
        <end position="597"/>
    </location>
</feature>
<dbReference type="InterPro" id="IPR018247">
    <property type="entry name" value="EF_Hand_1_Ca_BS"/>
</dbReference>
<feature type="domain" description="EF-hand" evidence="8">
    <location>
        <begin position="519"/>
        <end position="554"/>
    </location>
</feature>
<dbReference type="InterPro" id="IPR023408">
    <property type="entry name" value="MscS_beta-dom_sf"/>
</dbReference>
<dbReference type="SUPFAM" id="SSF50182">
    <property type="entry name" value="Sm-like ribonucleoproteins"/>
    <property type="match status" value="1"/>
</dbReference>
<evidence type="ECO:0000256" key="1">
    <source>
        <dbReference type="ARBA" id="ARBA00004370"/>
    </source>
</evidence>
<dbReference type="InterPro" id="IPR002048">
    <property type="entry name" value="EF_hand_dom"/>
</dbReference>
<dbReference type="Pfam" id="PF00924">
    <property type="entry name" value="MS_channel_2nd"/>
    <property type="match status" value="1"/>
</dbReference>
<comment type="caution">
    <text evidence="9">The sequence shown here is derived from an EMBL/GenBank/DDBJ whole genome shotgun (WGS) entry which is preliminary data.</text>
</comment>
<dbReference type="Pfam" id="PF25886">
    <property type="entry name" value="Msy1"/>
    <property type="match status" value="1"/>
</dbReference>
<reference evidence="9 10" key="1">
    <citation type="journal article" date="2017" name="Mycologia">
        <title>Bifiguratus adelaidae, gen. et sp. nov., a new member of Mucoromycotina in endophytic and soil-dwelling habitats.</title>
        <authorList>
            <person name="Torres-Cruz T.J."/>
            <person name="Billingsley Tobias T.L."/>
            <person name="Almatruk M."/>
            <person name="Hesse C."/>
            <person name="Kuske C.R."/>
            <person name="Desiro A."/>
            <person name="Benucci G.M."/>
            <person name="Bonito G."/>
            <person name="Stajich J.E."/>
            <person name="Dunlap C."/>
            <person name="Arnold A.E."/>
            <person name="Porras-Alfaro A."/>
        </authorList>
    </citation>
    <scope>NUCLEOTIDE SEQUENCE [LARGE SCALE GENOMIC DNA]</scope>
    <source>
        <strain evidence="9 10">AZ0501</strain>
    </source>
</reference>
<dbReference type="GO" id="GO:0016020">
    <property type="term" value="C:membrane"/>
    <property type="evidence" value="ECO:0007669"/>
    <property type="project" value="UniProtKB-SubCell"/>
</dbReference>
<evidence type="ECO:0000256" key="2">
    <source>
        <dbReference type="ARBA" id="ARBA00022692"/>
    </source>
</evidence>
<evidence type="ECO:0000256" key="5">
    <source>
        <dbReference type="ARBA" id="ARBA00023136"/>
    </source>
</evidence>
<keyword evidence="5 7" id="KW-0472">Membrane</keyword>
<feature type="region of interest" description="Disordered" evidence="6">
    <location>
        <begin position="415"/>
        <end position="466"/>
    </location>
</feature>
<feature type="compositionally biased region" description="Low complexity" evidence="6">
    <location>
        <begin position="370"/>
        <end position="381"/>
    </location>
</feature>
<dbReference type="PROSITE" id="PS50222">
    <property type="entry name" value="EF_HAND_2"/>
    <property type="match status" value="1"/>
</dbReference>
<dbReference type="PANTHER" id="PTHR31323">
    <property type="entry name" value="MECHANOSENSITIVE ION CHANNEL PROTEIN MSY2"/>
    <property type="match status" value="1"/>
</dbReference>
<dbReference type="InterPro" id="IPR011992">
    <property type="entry name" value="EF-hand-dom_pair"/>
</dbReference>
<feature type="transmembrane region" description="Helical" evidence="7">
    <location>
        <begin position="219"/>
        <end position="243"/>
    </location>
</feature>
<evidence type="ECO:0000256" key="6">
    <source>
        <dbReference type="SAM" id="MobiDB-lite"/>
    </source>
</evidence>
<evidence type="ECO:0000313" key="9">
    <source>
        <dbReference type="EMBL" id="OZJ01801.1"/>
    </source>
</evidence>
<gene>
    <name evidence="9" type="ORF">BZG36_05409</name>
</gene>
<evidence type="ECO:0000256" key="3">
    <source>
        <dbReference type="ARBA" id="ARBA00022837"/>
    </source>
</evidence>
<dbReference type="Proteomes" id="UP000242875">
    <property type="component" value="Unassembled WGS sequence"/>
</dbReference>
<evidence type="ECO:0000256" key="7">
    <source>
        <dbReference type="SAM" id="Phobius"/>
    </source>
</evidence>
<dbReference type="GO" id="GO:0006874">
    <property type="term" value="P:intracellular calcium ion homeostasis"/>
    <property type="evidence" value="ECO:0007669"/>
    <property type="project" value="TreeGrafter"/>
</dbReference>
<dbReference type="InterPro" id="IPR058650">
    <property type="entry name" value="Msy1/2-like"/>
</dbReference>
<feature type="transmembrane region" description="Helical" evidence="7">
    <location>
        <begin position="166"/>
        <end position="184"/>
    </location>
</feature>
<organism evidence="9 10">
    <name type="scientific">Bifiguratus adelaidae</name>
    <dbReference type="NCBI Taxonomy" id="1938954"/>
    <lineage>
        <taxon>Eukaryota</taxon>
        <taxon>Fungi</taxon>
        <taxon>Fungi incertae sedis</taxon>
        <taxon>Mucoromycota</taxon>
        <taxon>Mucoromycotina</taxon>
        <taxon>Endogonomycetes</taxon>
        <taxon>Endogonales</taxon>
        <taxon>Endogonales incertae sedis</taxon>
        <taxon>Bifiguratus</taxon>
    </lineage>
</organism>
<dbReference type="SUPFAM" id="SSF47473">
    <property type="entry name" value="EF-hand"/>
    <property type="match status" value="1"/>
</dbReference>
<feature type="region of interest" description="Disordered" evidence="6">
    <location>
        <begin position="1"/>
        <end position="23"/>
    </location>
</feature>
<dbReference type="PANTHER" id="PTHR31323:SF1">
    <property type="entry name" value="MECHANOSENSITIVE ION CHANNEL PROTEIN"/>
    <property type="match status" value="1"/>
</dbReference>
<accession>A0A261XTX1</accession>
<dbReference type="GO" id="GO:0005262">
    <property type="term" value="F:calcium channel activity"/>
    <property type="evidence" value="ECO:0007669"/>
    <property type="project" value="TreeGrafter"/>
</dbReference>
<keyword evidence="4 7" id="KW-1133">Transmembrane helix</keyword>
<feature type="compositionally biased region" description="Basic and acidic residues" evidence="6">
    <location>
        <begin position="448"/>
        <end position="465"/>
    </location>
</feature>
<feature type="compositionally biased region" description="Basic residues" evidence="6">
    <location>
        <begin position="426"/>
        <end position="436"/>
    </location>
</feature>
<dbReference type="AlphaFoldDB" id="A0A261XTX1"/>
<dbReference type="PROSITE" id="PS00018">
    <property type="entry name" value="EF_HAND_1"/>
    <property type="match status" value="1"/>
</dbReference>
<dbReference type="InterPro" id="IPR010920">
    <property type="entry name" value="LSM_dom_sf"/>
</dbReference>
<feature type="transmembrane region" description="Helical" evidence="7">
    <location>
        <begin position="263"/>
        <end position="283"/>
    </location>
</feature>
<feature type="region of interest" description="Disordered" evidence="6">
    <location>
        <begin position="359"/>
        <end position="390"/>
    </location>
</feature>
<protein>
    <recommendedName>
        <fullName evidence="8">EF-hand domain-containing protein</fullName>
    </recommendedName>
</protein>
<keyword evidence="10" id="KW-1185">Reference proteome</keyword>
<dbReference type="Gene3D" id="1.10.238.10">
    <property type="entry name" value="EF-hand"/>
    <property type="match status" value="1"/>
</dbReference>
<evidence type="ECO:0000259" key="8">
    <source>
        <dbReference type="PROSITE" id="PS50222"/>
    </source>
</evidence>
<comment type="subcellular location">
    <subcellularLocation>
        <location evidence="1">Membrane</location>
    </subcellularLocation>
</comment>
<keyword evidence="3" id="KW-0106">Calcium</keyword>
<evidence type="ECO:0000256" key="4">
    <source>
        <dbReference type="ARBA" id="ARBA00022989"/>
    </source>
</evidence>
<keyword evidence="2 7" id="KW-0812">Transmembrane</keyword>
<evidence type="ECO:0000313" key="10">
    <source>
        <dbReference type="Proteomes" id="UP000242875"/>
    </source>
</evidence>
<sequence>MEESFDQRFAKRTSATEMGSSIPLRPVHQLRHTTTFDSEDILLQPCIQEEIVAASDGIIPDTEYRDSYIETDQPQPSLPAFDDFDWEKDDASVDSHEDPSQTQRYKSHREVQLFFFSCCFRKNSIWIAYLFIVLLELAFIAVSVALHYASVANDSNQSQIRMTELSFVFLSFIWAVIWAIHFIVESVPWFVKRVAWVWDPATTEKVRMRMTYYTALRRWLKLFLMSAWGWVSWTFIEAFTYYTPDLGSSGAEYVYVVHRISESLFIGGLLLLVEKLCIQVILTRFHESAYRDRIANNELGLKVLDKLKRAVRKPPRDSSDRPFRFRCKGRGLVSTPKSMTQRTSFDELDTAQQYRISKYLEGDDMKPKKTTSNSDDSNQSTLVSEKKDGGVRFAKKEENTFISIPAENDEFTKDIRTASTGSKGGFFRRMRNKLPRLHSNSGGSIPLDTKRPEIERQGTDDDKQSVRTWTSLQGNSMFGQTNTTMVEAKKVAKKVFNLLIPADSGRDHLLVTDFYPYFKSPSEAERAFGVFDVDGNGDISKREFKHIVTRLYRERKNLATALRNLSQASGKLDLIFVIILTIIWIIIVCAICGVNVASSLTPLWTGLIALSFVFGTSAQEVFEAIIFVFVTHPYDAGDRVFIGPDNWVVHEMSLITTTFKQWDGTIIYVKNSVLSQLNIMNVRRSGPMGENMEIHVNFDTPTWKLHAVKDRLENYVTNLSRDFTPGCVAINIQNIVNSNRMILLVFVEHRSNWQDIGARMNRRTKFLFYLKEQFQELGITYWFPPQPVHISDMRANGISDPNRASFGNEGLAKRGFQQSGLGDSLDYREGGDLAGDLGGHIGADSHGICPGGL</sequence>
<name>A0A261XTX1_9FUNG</name>
<dbReference type="OrthoDB" id="544685at2759"/>
<dbReference type="SMART" id="SM00054">
    <property type="entry name" value="EFh"/>
    <property type="match status" value="1"/>
</dbReference>
<dbReference type="Gene3D" id="2.30.30.60">
    <property type="match status" value="1"/>
</dbReference>